<proteinExistence type="predicted"/>
<sequence length="148" mass="15654">MLARLLSIATIFASLALLPSLATGSGIASILLGHCSKSTDTCNKDVKVYGDPSWDQGVPQKNDKGEDSPCIGFKSISEYSLKVCACSKCTGCPGSQCEEAPKDRCVGAFASGVFHSICALNLTSRSGPARLGEPTWMKLRYDSRCLAL</sequence>
<evidence type="ECO:0000313" key="2">
    <source>
        <dbReference type="EMBL" id="PWN26966.1"/>
    </source>
</evidence>
<dbReference type="AlphaFoldDB" id="A0A316UNV5"/>
<evidence type="ECO:0000256" key="1">
    <source>
        <dbReference type="SAM" id="SignalP"/>
    </source>
</evidence>
<dbReference type="Proteomes" id="UP000245884">
    <property type="component" value="Unassembled WGS sequence"/>
</dbReference>
<dbReference type="RefSeq" id="XP_025361578.1">
    <property type="nucleotide sequence ID" value="XM_025504748.1"/>
</dbReference>
<keyword evidence="1" id="KW-0732">Signal</keyword>
<gene>
    <name evidence="2" type="ORF">BDZ90DRAFT_227289</name>
</gene>
<dbReference type="EMBL" id="KZ819669">
    <property type="protein sequence ID" value="PWN26966.1"/>
    <property type="molecule type" value="Genomic_DNA"/>
</dbReference>
<evidence type="ECO:0000313" key="3">
    <source>
        <dbReference type="Proteomes" id="UP000245884"/>
    </source>
</evidence>
<reference evidence="2 3" key="1">
    <citation type="journal article" date="2018" name="Mol. Biol. Evol.">
        <title>Broad Genomic Sampling Reveals a Smut Pathogenic Ancestry of the Fungal Clade Ustilaginomycotina.</title>
        <authorList>
            <person name="Kijpornyongpan T."/>
            <person name="Mondo S.J."/>
            <person name="Barry K."/>
            <person name="Sandor L."/>
            <person name="Lee J."/>
            <person name="Lipzen A."/>
            <person name="Pangilinan J."/>
            <person name="LaButti K."/>
            <person name="Hainaut M."/>
            <person name="Henrissat B."/>
            <person name="Grigoriev I.V."/>
            <person name="Spatafora J.W."/>
            <person name="Aime M.C."/>
        </authorList>
    </citation>
    <scope>NUCLEOTIDE SEQUENCE [LARGE SCALE GENOMIC DNA]</scope>
    <source>
        <strain evidence="2 3">MCA 5214</strain>
    </source>
</reference>
<name>A0A316UNV5_9BASI</name>
<dbReference type="GeneID" id="37026571"/>
<protein>
    <submittedName>
        <fullName evidence="2">Uncharacterized protein</fullName>
    </submittedName>
</protein>
<accession>A0A316UNV5</accession>
<feature type="chain" id="PRO_5016269929" evidence="1">
    <location>
        <begin position="25"/>
        <end position="148"/>
    </location>
</feature>
<organism evidence="2 3">
    <name type="scientific">Jaminaea rosea</name>
    <dbReference type="NCBI Taxonomy" id="1569628"/>
    <lineage>
        <taxon>Eukaryota</taxon>
        <taxon>Fungi</taxon>
        <taxon>Dikarya</taxon>
        <taxon>Basidiomycota</taxon>
        <taxon>Ustilaginomycotina</taxon>
        <taxon>Exobasidiomycetes</taxon>
        <taxon>Microstromatales</taxon>
        <taxon>Microstromatales incertae sedis</taxon>
        <taxon>Jaminaea</taxon>
    </lineage>
</organism>
<keyword evidence="3" id="KW-1185">Reference proteome</keyword>
<feature type="signal peptide" evidence="1">
    <location>
        <begin position="1"/>
        <end position="24"/>
    </location>
</feature>